<sequence>MKKQTFILKWKISKYRRDKKSGVSNAVGQSMYMKSLMEGARFKDEQKAD</sequence>
<dbReference type="RefSeq" id="WP_160839520.1">
    <property type="nucleotide sequence ID" value="NZ_WMET01000005.1"/>
</dbReference>
<reference evidence="1 2" key="1">
    <citation type="submission" date="2019-11" db="EMBL/GenBank/DDBJ databases">
        <title>Genome sequences of 17 halophilic strains isolated from different environments.</title>
        <authorList>
            <person name="Furrow R.E."/>
        </authorList>
    </citation>
    <scope>NUCLEOTIDE SEQUENCE [LARGE SCALE GENOMIC DNA]</scope>
    <source>
        <strain evidence="1 2">22511_23_Filter</strain>
    </source>
</reference>
<dbReference type="Proteomes" id="UP000460949">
    <property type="component" value="Unassembled WGS sequence"/>
</dbReference>
<dbReference type="AlphaFoldDB" id="A0A845DX28"/>
<evidence type="ECO:0000313" key="2">
    <source>
        <dbReference type="Proteomes" id="UP000460949"/>
    </source>
</evidence>
<organism evidence="1 2">
    <name type="scientific">Halobacillus litoralis</name>
    <dbReference type="NCBI Taxonomy" id="45668"/>
    <lineage>
        <taxon>Bacteria</taxon>
        <taxon>Bacillati</taxon>
        <taxon>Bacillota</taxon>
        <taxon>Bacilli</taxon>
        <taxon>Bacillales</taxon>
        <taxon>Bacillaceae</taxon>
        <taxon>Halobacillus</taxon>
    </lineage>
</organism>
<comment type="caution">
    <text evidence="1">The sequence shown here is derived from an EMBL/GenBank/DDBJ whole genome shotgun (WGS) entry which is preliminary data.</text>
</comment>
<accession>A0A845DX28</accession>
<protein>
    <submittedName>
        <fullName evidence="1">Uncharacterized protein</fullName>
    </submittedName>
</protein>
<evidence type="ECO:0000313" key="1">
    <source>
        <dbReference type="EMBL" id="MYL21648.1"/>
    </source>
</evidence>
<name>A0A845DX28_9BACI</name>
<proteinExistence type="predicted"/>
<gene>
    <name evidence="1" type="ORF">GLW04_17215</name>
</gene>
<dbReference type="EMBL" id="WMET01000005">
    <property type="protein sequence ID" value="MYL21648.1"/>
    <property type="molecule type" value="Genomic_DNA"/>
</dbReference>